<dbReference type="FunFam" id="3.40.1360.10:FF:000002">
    <property type="entry name" value="DNA primase"/>
    <property type="match status" value="1"/>
</dbReference>
<evidence type="ECO:0000256" key="12">
    <source>
        <dbReference type="HAMAP-Rule" id="MF_00974"/>
    </source>
</evidence>
<evidence type="ECO:0000256" key="3">
    <source>
        <dbReference type="ARBA" id="ARBA00022679"/>
    </source>
</evidence>
<dbReference type="Gene3D" id="1.20.50.20">
    <property type="entry name" value="DnaG, RNA polymerase domain, helical bundle"/>
    <property type="match status" value="1"/>
</dbReference>
<keyword evidence="6 12" id="KW-0479">Metal-binding</keyword>
<evidence type="ECO:0000313" key="17">
    <source>
        <dbReference type="Proteomes" id="UP000325755"/>
    </source>
</evidence>
<dbReference type="EC" id="2.7.7.101" evidence="12"/>
<dbReference type="GO" id="GO:0006269">
    <property type="term" value="P:DNA replication, synthesis of primer"/>
    <property type="evidence" value="ECO:0007669"/>
    <property type="project" value="UniProtKB-UniRule"/>
</dbReference>
<dbReference type="AlphaFoldDB" id="A0A5Q0BRI1"/>
<feature type="domain" description="Toprim" evidence="15">
    <location>
        <begin position="254"/>
        <end position="336"/>
    </location>
</feature>
<comment type="similarity">
    <text evidence="12 13">Belongs to the DnaG primase family.</text>
</comment>
<evidence type="ECO:0000259" key="15">
    <source>
        <dbReference type="PROSITE" id="PS50880"/>
    </source>
</evidence>
<dbReference type="SMART" id="SM00400">
    <property type="entry name" value="ZnF_CHCC"/>
    <property type="match status" value="1"/>
</dbReference>
<dbReference type="SUPFAM" id="SSF117023">
    <property type="entry name" value="DNA primase DnaG, C-terminal domain"/>
    <property type="match status" value="1"/>
</dbReference>
<dbReference type="Gene3D" id="3.90.980.10">
    <property type="entry name" value="DNA primase, catalytic core, N-terminal domain"/>
    <property type="match status" value="1"/>
</dbReference>
<keyword evidence="9" id="KW-0460">Magnesium</keyword>
<reference evidence="16 17" key="1">
    <citation type="submission" date="2019-09" db="EMBL/GenBank/DDBJ databases">
        <title>Ecophysiology of the spiral-shaped methanotroph Methylospira mobilis as revealed by the complete genome sequence.</title>
        <authorList>
            <person name="Oshkin I.Y."/>
            <person name="Dedysh S.N."/>
            <person name="Miroshnikov K."/>
            <person name="Danilova O.V."/>
            <person name="Hakobyan A."/>
            <person name="Liesack W."/>
        </authorList>
    </citation>
    <scope>NUCLEOTIDE SEQUENCE [LARGE SCALE GENOMIC DNA]</scope>
    <source>
        <strain evidence="16 17">Shm1</strain>
    </source>
</reference>
<keyword evidence="4 12" id="KW-0548">Nucleotidyltransferase</keyword>
<protein>
    <recommendedName>
        <fullName evidence="12 13">DNA primase</fullName>
        <ecNumber evidence="12">2.7.7.101</ecNumber>
    </recommendedName>
</protein>
<dbReference type="Gene3D" id="3.90.580.10">
    <property type="entry name" value="Zinc finger, CHC2-type domain"/>
    <property type="match status" value="1"/>
</dbReference>
<keyword evidence="17" id="KW-1185">Reference proteome</keyword>
<dbReference type="FunFam" id="3.90.580.10:FF:000001">
    <property type="entry name" value="DNA primase"/>
    <property type="match status" value="1"/>
</dbReference>
<dbReference type="SUPFAM" id="SSF56731">
    <property type="entry name" value="DNA primase core"/>
    <property type="match status" value="1"/>
</dbReference>
<keyword evidence="8 12" id="KW-0862">Zinc</keyword>
<keyword evidence="11 12" id="KW-0804">Transcription</keyword>
<comment type="domain">
    <text evidence="12">Contains an N-terminal zinc-binding domain, a central core domain that contains the primase activity, and a C-terminal DnaB-binding domain.</text>
</comment>
<name>A0A5Q0BRI1_9GAMM</name>
<dbReference type="GO" id="GO:0000428">
    <property type="term" value="C:DNA-directed RNA polymerase complex"/>
    <property type="evidence" value="ECO:0007669"/>
    <property type="project" value="UniProtKB-KW"/>
</dbReference>
<dbReference type="PROSITE" id="PS50880">
    <property type="entry name" value="TOPRIM"/>
    <property type="match status" value="1"/>
</dbReference>
<dbReference type="GO" id="GO:0003677">
    <property type="term" value="F:DNA binding"/>
    <property type="evidence" value="ECO:0007669"/>
    <property type="project" value="UniProtKB-KW"/>
</dbReference>
<comment type="function">
    <text evidence="12 13">RNA polymerase that catalyzes the synthesis of short RNA molecules used as primers for DNA polymerase during DNA replication.</text>
</comment>
<dbReference type="Pfam" id="PF13155">
    <property type="entry name" value="Toprim_2"/>
    <property type="match status" value="1"/>
</dbReference>
<dbReference type="GO" id="GO:1990077">
    <property type="term" value="C:primosome complex"/>
    <property type="evidence" value="ECO:0007669"/>
    <property type="project" value="UniProtKB-KW"/>
</dbReference>
<dbReference type="InterPro" id="IPR002694">
    <property type="entry name" value="Znf_CHC2"/>
</dbReference>
<gene>
    <name evidence="12" type="primary">dnaG</name>
    <name evidence="16" type="ORF">F6R98_21010</name>
</gene>
<dbReference type="InParanoid" id="A0A5Q0BRI1"/>
<evidence type="ECO:0000256" key="4">
    <source>
        <dbReference type="ARBA" id="ARBA00022695"/>
    </source>
</evidence>
<dbReference type="InterPro" id="IPR013173">
    <property type="entry name" value="DNA_primase_DnaG_DnaB-bd_dom"/>
</dbReference>
<dbReference type="OrthoDB" id="9803773at2"/>
<dbReference type="Gene3D" id="1.10.860.10">
    <property type="entry name" value="DNAb Helicase, Chain A"/>
    <property type="match status" value="1"/>
</dbReference>
<dbReference type="EMBL" id="CP044205">
    <property type="protein sequence ID" value="QFY44804.1"/>
    <property type="molecule type" value="Genomic_DNA"/>
</dbReference>
<dbReference type="GO" id="GO:0003899">
    <property type="term" value="F:DNA-directed RNA polymerase activity"/>
    <property type="evidence" value="ECO:0007669"/>
    <property type="project" value="UniProtKB-UniRule"/>
</dbReference>
<evidence type="ECO:0000256" key="7">
    <source>
        <dbReference type="ARBA" id="ARBA00022771"/>
    </source>
</evidence>
<keyword evidence="1 12" id="KW-0240">DNA-directed RNA polymerase</keyword>
<dbReference type="FunFam" id="3.90.980.10:FF:000001">
    <property type="entry name" value="DNA primase"/>
    <property type="match status" value="1"/>
</dbReference>
<evidence type="ECO:0000256" key="13">
    <source>
        <dbReference type="PIRNR" id="PIRNR002811"/>
    </source>
</evidence>
<dbReference type="PANTHER" id="PTHR30313">
    <property type="entry name" value="DNA PRIMASE"/>
    <property type="match status" value="1"/>
</dbReference>
<dbReference type="FunCoup" id="A0A5Q0BRI1">
    <property type="interactions" value="306"/>
</dbReference>
<evidence type="ECO:0000256" key="14">
    <source>
        <dbReference type="PIRSR" id="PIRSR002811-1"/>
    </source>
</evidence>
<dbReference type="SMART" id="SM00766">
    <property type="entry name" value="DnaG_DnaB_bind"/>
    <property type="match status" value="1"/>
</dbReference>
<dbReference type="PIRSF" id="PIRSF002811">
    <property type="entry name" value="DnaG"/>
    <property type="match status" value="1"/>
</dbReference>
<dbReference type="GO" id="GO:0005737">
    <property type="term" value="C:cytoplasm"/>
    <property type="evidence" value="ECO:0007669"/>
    <property type="project" value="TreeGrafter"/>
</dbReference>
<keyword evidence="10 12" id="KW-0238">DNA-binding</keyword>
<evidence type="ECO:0000256" key="8">
    <source>
        <dbReference type="ARBA" id="ARBA00022833"/>
    </source>
</evidence>
<dbReference type="Pfam" id="PF08275">
    <property type="entry name" value="DNAG_N"/>
    <property type="match status" value="1"/>
</dbReference>
<dbReference type="Proteomes" id="UP000325755">
    <property type="component" value="Chromosome"/>
</dbReference>
<dbReference type="GO" id="GO:0008270">
    <property type="term" value="F:zinc ion binding"/>
    <property type="evidence" value="ECO:0007669"/>
    <property type="project" value="UniProtKB-UniRule"/>
</dbReference>
<evidence type="ECO:0000256" key="10">
    <source>
        <dbReference type="ARBA" id="ARBA00023125"/>
    </source>
</evidence>
<dbReference type="InterPro" id="IPR006295">
    <property type="entry name" value="DNA_primase_DnaG"/>
</dbReference>
<dbReference type="Pfam" id="PF08278">
    <property type="entry name" value="DnaG_DnaB_bind"/>
    <property type="match status" value="1"/>
</dbReference>
<dbReference type="Pfam" id="PF10410">
    <property type="entry name" value="DnaB_bind"/>
    <property type="match status" value="1"/>
</dbReference>
<dbReference type="InterPro" id="IPR030846">
    <property type="entry name" value="DnaG_bac"/>
</dbReference>
<accession>A0A5Q0BRI1</accession>
<dbReference type="SUPFAM" id="SSF57783">
    <property type="entry name" value="Zinc beta-ribbon"/>
    <property type="match status" value="1"/>
</dbReference>
<evidence type="ECO:0000256" key="1">
    <source>
        <dbReference type="ARBA" id="ARBA00022478"/>
    </source>
</evidence>
<dbReference type="PANTHER" id="PTHR30313:SF2">
    <property type="entry name" value="DNA PRIMASE"/>
    <property type="match status" value="1"/>
</dbReference>
<keyword evidence="3 12" id="KW-0808">Transferase</keyword>
<evidence type="ECO:0000256" key="11">
    <source>
        <dbReference type="ARBA" id="ARBA00023163"/>
    </source>
</evidence>
<evidence type="ECO:0000256" key="6">
    <source>
        <dbReference type="ARBA" id="ARBA00022723"/>
    </source>
</evidence>
<dbReference type="InterPro" id="IPR034151">
    <property type="entry name" value="TOPRIM_DnaG_bac"/>
</dbReference>
<dbReference type="RefSeq" id="WP_153250769.1">
    <property type="nucleotide sequence ID" value="NZ_CP044205.1"/>
</dbReference>
<dbReference type="InterPro" id="IPR036977">
    <property type="entry name" value="DNA_primase_Znf_CHC2"/>
</dbReference>
<keyword evidence="5 12" id="KW-0235">DNA replication</keyword>
<organism evidence="16 17">
    <name type="scientific">Candidatus Methylospira mobilis</name>
    <dbReference type="NCBI Taxonomy" id="1808979"/>
    <lineage>
        <taxon>Bacteria</taxon>
        <taxon>Pseudomonadati</taxon>
        <taxon>Pseudomonadota</taxon>
        <taxon>Gammaproteobacteria</taxon>
        <taxon>Methylococcales</taxon>
        <taxon>Methylococcaceae</taxon>
        <taxon>Candidatus Methylospira</taxon>
    </lineage>
</organism>
<dbReference type="InterPro" id="IPR013264">
    <property type="entry name" value="DNAG_N"/>
</dbReference>
<dbReference type="InterPro" id="IPR019475">
    <property type="entry name" value="DNA_primase_DnaB-bd"/>
</dbReference>
<dbReference type="Gene3D" id="3.40.1360.10">
    <property type="match status" value="1"/>
</dbReference>
<evidence type="ECO:0000313" key="16">
    <source>
        <dbReference type="EMBL" id="QFY44804.1"/>
    </source>
</evidence>
<evidence type="ECO:0000256" key="9">
    <source>
        <dbReference type="ARBA" id="ARBA00022842"/>
    </source>
</evidence>
<dbReference type="InterPro" id="IPR006171">
    <property type="entry name" value="TOPRIM_dom"/>
</dbReference>
<dbReference type="HAMAP" id="MF_00974">
    <property type="entry name" value="DNA_primase_DnaG"/>
    <property type="match status" value="1"/>
</dbReference>
<dbReference type="KEGG" id="mmob:F6R98_21010"/>
<comment type="catalytic activity">
    <reaction evidence="12">
        <text>ssDNA + n NTP = ssDNA/pppN(pN)n-1 hybrid + (n-1) diphosphate.</text>
        <dbReference type="EC" id="2.7.7.101"/>
    </reaction>
</comment>
<dbReference type="InterPro" id="IPR050219">
    <property type="entry name" value="DnaG_primase"/>
</dbReference>
<evidence type="ECO:0000256" key="5">
    <source>
        <dbReference type="ARBA" id="ARBA00022705"/>
    </source>
</evidence>
<keyword evidence="7 12" id="KW-0863">Zinc-finger</keyword>
<comment type="subunit">
    <text evidence="12">Monomer. Interacts with DnaB.</text>
</comment>
<dbReference type="Pfam" id="PF01807">
    <property type="entry name" value="Zn_ribbon_DnaG"/>
    <property type="match status" value="1"/>
</dbReference>
<comment type="cofactor">
    <cofactor evidence="12 13 14">
        <name>Zn(2+)</name>
        <dbReference type="ChEBI" id="CHEBI:29105"/>
    </cofactor>
    <text evidence="12 13 14">Binds 1 zinc ion per monomer.</text>
</comment>
<evidence type="ECO:0000256" key="2">
    <source>
        <dbReference type="ARBA" id="ARBA00022515"/>
    </source>
</evidence>
<feature type="zinc finger region" description="CHC2-type" evidence="12 14">
    <location>
        <begin position="40"/>
        <end position="64"/>
    </location>
</feature>
<proteinExistence type="inferred from homology"/>
<dbReference type="NCBIfam" id="TIGR01391">
    <property type="entry name" value="dnaG"/>
    <property type="match status" value="1"/>
</dbReference>
<sequence>MAGKIPKSFIDELISCTDLVDLIDARVPLKRIGSNFTARCPFHDEKTPSFSVNREKQFYHCFGCGANGNAISFLMDYERQGFVEAVETLADMAGLTVPSEAVNQHTPVDNNQNVYALQQQAADYYTQQLKEHPESKRAVDYLKQRGVSGEIAARYHLGYASSGWQNLPKSFSPELLRAAGLSVTNEQGHSYDRFRNRIMFPIRDRRGRVIGFGGRVINTEDTPKYLNSPETVVFKKGREVYGLHELLAAVRKPERILIVEGYMDVIALAQMGFPCAVATLGTATSGEHVQLLFRYAHELVFCFDGDVAGQNAAWKAAETSLPYLRDDKHIRFLSLPAQHDPDTLIREEGLERFELRVKSALPFSEYFFQQLGQKIDAGSIEGQASLAQMARPLLEKIPAGAFKDGMLARLADKTGQERKQTLLRPRRTGNVRPALARTVPSTLRAIVVMLLQNPSFFALMDAETRVLLETHEKAGLLIRKLAHVWEGNPSIQLGGILESFRGEPEETQVRQLSVWDDPLLAKKTEVDFLDAIRAFVRNLKEERLSTLIRKAKVIDLSDVERNEMRKLLSQK</sequence>
<dbReference type="InterPro" id="IPR037068">
    <property type="entry name" value="DNA_primase_core_N_sf"/>
</dbReference>
<dbReference type="InterPro" id="IPR016136">
    <property type="entry name" value="DNA_helicase_N/primase_C"/>
</dbReference>
<dbReference type="SMART" id="SM00493">
    <property type="entry name" value="TOPRIM"/>
    <property type="match status" value="1"/>
</dbReference>
<dbReference type="CDD" id="cd03364">
    <property type="entry name" value="TOPRIM_DnaG_primases"/>
    <property type="match status" value="1"/>
</dbReference>
<keyword evidence="2 12" id="KW-0639">Primosome</keyword>